<protein>
    <submittedName>
        <fullName evidence="3">Uncharacterized protein</fullName>
    </submittedName>
</protein>
<name>A0A1M2VQ11_TRAPU</name>
<evidence type="ECO:0000313" key="3">
    <source>
        <dbReference type="EMBL" id="OJT09656.1"/>
    </source>
</evidence>
<dbReference type="AlphaFoldDB" id="A0A1M2VQ11"/>
<feature type="compositionally biased region" description="Basic and acidic residues" evidence="1">
    <location>
        <begin position="19"/>
        <end position="33"/>
    </location>
</feature>
<proteinExistence type="predicted"/>
<gene>
    <name evidence="3" type="ORF">TRAPUB_13860</name>
</gene>
<evidence type="ECO:0000256" key="2">
    <source>
        <dbReference type="SAM" id="Phobius"/>
    </source>
</evidence>
<keyword evidence="2" id="KW-0812">Transmembrane</keyword>
<reference evidence="3 4" key="1">
    <citation type="submission" date="2016-10" db="EMBL/GenBank/DDBJ databases">
        <title>Genome sequence of the basidiomycete white-rot fungus Trametes pubescens.</title>
        <authorList>
            <person name="Makela M.R."/>
            <person name="Granchi Z."/>
            <person name="Peng M."/>
            <person name="De Vries R.P."/>
            <person name="Grigoriev I."/>
            <person name="Riley R."/>
            <person name="Hilden K."/>
        </authorList>
    </citation>
    <scope>NUCLEOTIDE SEQUENCE [LARGE SCALE GENOMIC DNA]</scope>
    <source>
        <strain evidence="3 4">FBCC735</strain>
    </source>
</reference>
<accession>A0A1M2VQ11</accession>
<sequence length="375" mass="40575">MNSNRPTGSLAACIRRSPSVRERLLSPDRDDQGGRQSRLGQSYTPVATGAESNLGSIARGGSLDSEVLVEVPSMHTARAVRALPSFRRGSTENDLELVEVPSARAPSSIRSGSADSDIEFVDAPSIRAVRILPRIRAGSSDSDIEFVDTPPARARVGAPAQVLGDDGQISVVSAARANRGTEVAIEGPRRSASEDAPPVLGPTARLRTPPAEPSFHPFAPSVVTSSRFMRDVIGLRVSMIAPLRSNGYGRPDLVIPERELRALLAKSLVWFVDRECVFRVDDSHVVFVGREHGEPGRVTYPSLAVRELRKLAEELPNAMVTTAASEDFDAYLFHARKYFRNGWLEVVAVIVGVFLSATIVATVVYCVLRLARALM</sequence>
<dbReference type="OrthoDB" id="2758640at2759"/>
<comment type="caution">
    <text evidence="3">The sequence shown here is derived from an EMBL/GenBank/DDBJ whole genome shotgun (WGS) entry which is preliminary data.</text>
</comment>
<dbReference type="Proteomes" id="UP000184267">
    <property type="component" value="Unassembled WGS sequence"/>
</dbReference>
<dbReference type="EMBL" id="MNAD01000892">
    <property type="protein sequence ID" value="OJT09656.1"/>
    <property type="molecule type" value="Genomic_DNA"/>
</dbReference>
<feature type="transmembrane region" description="Helical" evidence="2">
    <location>
        <begin position="343"/>
        <end position="368"/>
    </location>
</feature>
<keyword evidence="2" id="KW-1133">Transmembrane helix</keyword>
<evidence type="ECO:0000256" key="1">
    <source>
        <dbReference type="SAM" id="MobiDB-lite"/>
    </source>
</evidence>
<keyword evidence="4" id="KW-1185">Reference proteome</keyword>
<feature type="region of interest" description="Disordered" evidence="1">
    <location>
        <begin position="1"/>
        <end position="48"/>
    </location>
</feature>
<feature type="compositionally biased region" description="Polar residues" evidence="1">
    <location>
        <begin position="34"/>
        <end position="48"/>
    </location>
</feature>
<organism evidence="3 4">
    <name type="scientific">Trametes pubescens</name>
    <name type="common">White-rot fungus</name>
    <dbReference type="NCBI Taxonomy" id="154538"/>
    <lineage>
        <taxon>Eukaryota</taxon>
        <taxon>Fungi</taxon>
        <taxon>Dikarya</taxon>
        <taxon>Basidiomycota</taxon>
        <taxon>Agaricomycotina</taxon>
        <taxon>Agaricomycetes</taxon>
        <taxon>Polyporales</taxon>
        <taxon>Polyporaceae</taxon>
        <taxon>Trametes</taxon>
    </lineage>
</organism>
<evidence type="ECO:0000313" key="4">
    <source>
        <dbReference type="Proteomes" id="UP000184267"/>
    </source>
</evidence>
<keyword evidence="2" id="KW-0472">Membrane</keyword>